<dbReference type="InterPro" id="IPR036986">
    <property type="entry name" value="S4_RNA-bd_sf"/>
</dbReference>
<accession>A0A3B1C781</accession>
<dbReference type="PANTHER" id="PTHR21600">
    <property type="entry name" value="MITOCHONDRIAL RNA PSEUDOURIDINE SYNTHASE"/>
    <property type="match status" value="1"/>
</dbReference>
<evidence type="ECO:0000256" key="2">
    <source>
        <dbReference type="ARBA" id="ARBA00023235"/>
    </source>
</evidence>
<organism evidence="4">
    <name type="scientific">hydrothermal vent metagenome</name>
    <dbReference type="NCBI Taxonomy" id="652676"/>
    <lineage>
        <taxon>unclassified sequences</taxon>
        <taxon>metagenomes</taxon>
        <taxon>ecological metagenomes</taxon>
    </lineage>
</organism>
<dbReference type="PROSITE" id="PS50889">
    <property type="entry name" value="S4"/>
    <property type="match status" value="1"/>
</dbReference>
<comment type="similarity">
    <text evidence="1">Belongs to the pseudouridine synthase RluA family.</text>
</comment>
<dbReference type="InterPro" id="IPR006224">
    <property type="entry name" value="PsdUridine_synth_RluA-like_CS"/>
</dbReference>
<feature type="domain" description="RNA-binding S4" evidence="3">
    <location>
        <begin position="10"/>
        <end position="74"/>
    </location>
</feature>
<dbReference type="EMBL" id="UOGE01000115">
    <property type="protein sequence ID" value="VAX26049.1"/>
    <property type="molecule type" value="Genomic_DNA"/>
</dbReference>
<sequence>MKVPGDSEGDRLDRFLALAGLGLTRTRAGKLIELGAVLVDGHTAKASTNVKEGQTITVNIPEPQPLDVEAQDIPLEIVYEDDDIVVVNKPAAMVTHPGAGHSHGTLVNALLHHCKFLSGIGGVLRPGIVHRLDKDTSGLIVVAKNDAAHLSMSEQLKSRTLSRKYLAVVKGFPKKREGEVNAPVGRHPKNRKKMAVVENGGKEAVTRYKTLQEMGKATLLEISLVTGRTHQIRVHMLSINHPVIGDRTYSRGAPDYKIKRQALHAWKISFQRPSDGEVIMLKAPMPDDMKSLVELLGGDPSSYL</sequence>
<dbReference type="InterPro" id="IPR006145">
    <property type="entry name" value="PsdUridine_synth_RsuA/RluA"/>
</dbReference>
<name>A0A3B1C781_9ZZZZ</name>
<dbReference type="SUPFAM" id="SSF55120">
    <property type="entry name" value="Pseudouridine synthase"/>
    <property type="match status" value="1"/>
</dbReference>
<reference evidence="4" key="1">
    <citation type="submission" date="2018-06" db="EMBL/GenBank/DDBJ databases">
        <authorList>
            <person name="Zhirakovskaya E."/>
        </authorList>
    </citation>
    <scope>NUCLEOTIDE SEQUENCE</scope>
</reference>
<proteinExistence type="inferred from homology"/>
<dbReference type="Gene3D" id="3.30.2350.10">
    <property type="entry name" value="Pseudouridine synthase"/>
    <property type="match status" value="1"/>
</dbReference>
<dbReference type="GO" id="GO:0003723">
    <property type="term" value="F:RNA binding"/>
    <property type="evidence" value="ECO:0007669"/>
    <property type="project" value="InterPro"/>
</dbReference>
<dbReference type="EC" id="5.4.99.23" evidence="4"/>
<dbReference type="InterPro" id="IPR020103">
    <property type="entry name" value="PsdUridine_synth_cat_dom_sf"/>
</dbReference>
<dbReference type="AlphaFoldDB" id="A0A3B1C781"/>
<dbReference type="SUPFAM" id="SSF55174">
    <property type="entry name" value="Alpha-L RNA-binding motif"/>
    <property type="match status" value="1"/>
</dbReference>
<keyword evidence="2 4" id="KW-0413">Isomerase</keyword>
<dbReference type="PROSITE" id="PS01129">
    <property type="entry name" value="PSI_RLU"/>
    <property type="match status" value="1"/>
</dbReference>
<dbReference type="Gene3D" id="3.10.290.10">
    <property type="entry name" value="RNA-binding S4 domain"/>
    <property type="match status" value="1"/>
</dbReference>
<dbReference type="Pfam" id="PF00849">
    <property type="entry name" value="PseudoU_synth_2"/>
    <property type="match status" value="1"/>
</dbReference>
<dbReference type="InterPro" id="IPR002942">
    <property type="entry name" value="S4_RNA-bd"/>
</dbReference>
<gene>
    <name evidence="4" type="ORF">MNBD_NITROSPINAE02-354</name>
</gene>
<dbReference type="CDD" id="cd00165">
    <property type="entry name" value="S4"/>
    <property type="match status" value="1"/>
</dbReference>
<dbReference type="SMART" id="SM00363">
    <property type="entry name" value="S4"/>
    <property type="match status" value="1"/>
</dbReference>
<protein>
    <submittedName>
        <fullName evidence="4">Ribosomal large subunit pseudouridine synthase D</fullName>
        <ecNumber evidence="4">5.4.99.23</ecNumber>
    </submittedName>
</protein>
<dbReference type="InterPro" id="IPR006225">
    <property type="entry name" value="PsdUridine_synth_RluC/D"/>
</dbReference>
<dbReference type="GO" id="GO:0000455">
    <property type="term" value="P:enzyme-directed rRNA pseudouridine synthesis"/>
    <property type="evidence" value="ECO:0007669"/>
    <property type="project" value="TreeGrafter"/>
</dbReference>
<dbReference type="Pfam" id="PF01479">
    <property type="entry name" value="S4"/>
    <property type="match status" value="1"/>
</dbReference>
<dbReference type="InterPro" id="IPR050188">
    <property type="entry name" value="RluA_PseudoU_synthase"/>
</dbReference>
<evidence type="ECO:0000256" key="1">
    <source>
        <dbReference type="ARBA" id="ARBA00010876"/>
    </source>
</evidence>
<dbReference type="GO" id="GO:0160140">
    <property type="term" value="F:23S rRNA pseudouridine(1911/1915/1917) synthase activity"/>
    <property type="evidence" value="ECO:0007669"/>
    <property type="project" value="UniProtKB-EC"/>
</dbReference>
<dbReference type="CDD" id="cd02869">
    <property type="entry name" value="PseudoU_synth_RluA_like"/>
    <property type="match status" value="1"/>
</dbReference>
<evidence type="ECO:0000259" key="3">
    <source>
        <dbReference type="SMART" id="SM00363"/>
    </source>
</evidence>
<dbReference type="NCBIfam" id="TIGR00005">
    <property type="entry name" value="rluA_subfam"/>
    <property type="match status" value="1"/>
</dbReference>
<evidence type="ECO:0000313" key="4">
    <source>
        <dbReference type="EMBL" id="VAX26049.1"/>
    </source>
</evidence>
<dbReference type="PANTHER" id="PTHR21600:SF44">
    <property type="entry name" value="RIBOSOMAL LARGE SUBUNIT PSEUDOURIDINE SYNTHASE D"/>
    <property type="match status" value="1"/>
</dbReference>